<keyword evidence="2" id="KW-0472">Membrane</keyword>
<reference evidence="3 4" key="1">
    <citation type="submission" date="2010-04" db="EMBL/GenBank/DDBJ databases">
        <authorList>
            <person name="Muzny D."/>
            <person name="Qin X."/>
            <person name="Deng J."/>
            <person name="Jiang H."/>
            <person name="Liu Y."/>
            <person name="Qu J."/>
            <person name="Song X.-Z."/>
            <person name="Zhang L."/>
            <person name="Thornton R."/>
            <person name="Coyle M."/>
            <person name="Francisco L."/>
            <person name="Jackson L."/>
            <person name="Javaid M."/>
            <person name="Korchina V."/>
            <person name="Kovar C."/>
            <person name="Mata R."/>
            <person name="Mathew T."/>
            <person name="Ngo R."/>
            <person name="Nguyen L."/>
            <person name="Nguyen N."/>
            <person name="Okwuonu G."/>
            <person name="Ongeri F."/>
            <person name="Pham C."/>
            <person name="Simmons D."/>
            <person name="Wilczek-Boney K."/>
            <person name="Hale W."/>
            <person name="Jakkamsetti A."/>
            <person name="Pham P."/>
            <person name="Ruth R."/>
            <person name="San Lucas F."/>
            <person name="Warren J."/>
            <person name="Zhang J."/>
            <person name="Zhao Z."/>
            <person name="Zhou C."/>
            <person name="Zhu D."/>
            <person name="Lee S."/>
            <person name="Bess C."/>
            <person name="Blankenburg K."/>
            <person name="Forbes L."/>
            <person name="Fu Q."/>
            <person name="Gubbala S."/>
            <person name="Hirani K."/>
            <person name="Jayaseelan J.C."/>
            <person name="Lara F."/>
            <person name="Munidasa M."/>
            <person name="Palculict T."/>
            <person name="Patil S."/>
            <person name="Pu L.-L."/>
            <person name="Saada N."/>
            <person name="Tang L."/>
            <person name="Weissenberger G."/>
            <person name="Zhu Y."/>
            <person name="Hemphill L."/>
            <person name="Shang Y."/>
            <person name="Youmans B."/>
            <person name="Ayvaz T."/>
            <person name="Ross M."/>
            <person name="Santibanez J."/>
            <person name="Aqrawi P."/>
            <person name="Gross S."/>
            <person name="Joshi V."/>
            <person name="Fowler G."/>
            <person name="Nazareth L."/>
            <person name="Reid J."/>
            <person name="Worley K."/>
            <person name="Petrosino J."/>
            <person name="Highlander S."/>
            <person name="Gibbs R."/>
        </authorList>
    </citation>
    <scope>NUCLEOTIDE SEQUENCE [LARGE SCALE GENOMIC DNA]</scope>
    <source>
        <strain evidence="3 4">ATCC BAA-614</strain>
    </source>
</reference>
<feature type="transmembrane region" description="Helical" evidence="2">
    <location>
        <begin position="41"/>
        <end position="62"/>
    </location>
</feature>
<dbReference type="RefSeq" id="WP_007167045.1">
    <property type="nucleotide sequence ID" value="NZ_GG770553.1"/>
</dbReference>
<evidence type="ECO:0000313" key="3">
    <source>
        <dbReference type="EMBL" id="EFG77086.1"/>
    </source>
</evidence>
<evidence type="ECO:0000256" key="1">
    <source>
        <dbReference type="SAM" id="MobiDB-lite"/>
    </source>
</evidence>
<dbReference type="AlphaFoldDB" id="D5PA19"/>
<comment type="caution">
    <text evidence="3">The sequence shown here is derived from an EMBL/GenBank/DDBJ whole genome shotgun (WGS) entry which is preliminary data.</text>
</comment>
<organism evidence="3 4">
    <name type="scientific">Mycobacterium parascrofulaceum ATCC BAA-614</name>
    <dbReference type="NCBI Taxonomy" id="525368"/>
    <lineage>
        <taxon>Bacteria</taxon>
        <taxon>Bacillati</taxon>
        <taxon>Actinomycetota</taxon>
        <taxon>Actinomycetes</taxon>
        <taxon>Mycobacteriales</taxon>
        <taxon>Mycobacteriaceae</taxon>
        <taxon>Mycobacterium</taxon>
        <taxon>Mycobacterium simiae complex</taxon>
    </lineage>
</organism>
<gene>
    <name evidence="3" type="ORF">HMPREF0591_3013</name>
</gene>
<dbReference type="EMBL" id="ADNV01000231">
    <property type="protein sequence ID" value="EFG77086.1"/>
    <property type="molecule type" value="Genomic_DNA"/>
</dbReference>
<evidence type="ECO:0000313" key="4">
    <source>
        <dbReference type="Proteomes" id="UP000003653"/>
    </source>
</evidence>
<keyword evidence="4" id="KW-1185">Reference proteome</keyword>
<accession>D5PA19</accession>
<keyword evidence="2" id="KW-0812">Transmembrane</keyword>
<proteinExistence type="predicted"/>
<protein>
    <submittedName>
        <fullName evidence="3">Uncharacterized protein</fullName>
    </submittedName>
</protein>
<sequence length="195" mass="19550">MGDLRPSLGGEPPVGPPSGQWQPTYPPQLLGRPLVGRPRTWPAIALSAIAALLAVGAMVIAMTRPTSGPSGSSGALPATTTTVAYTAEQTAAAHQKLCDAYKLAGRAVQIETNGKNSERAGIATVNGAVMLEEAVNANPAMGAGDRAAALALAESYSNVAVVSSLATGSDDPTWQAALSDANAKDAAMQKVCGGA</sequence>
<name>D5PA19_9MYCO</name>
<evidence type="ECO:0000256" key="2">
    <source>
        <dbReference type="SAM" id="Phobius"/>
    </source>
</evidence>
<dbReference type="HOGENOM" id="CLU_106270_0_0_11"/>
<feature type="region of interest" description="Disordered" evidence="1">
    <location>
        <begin position="1"/>
        <end position="26"/>
    </location>
</feature>
<dbReference type="Proteomes" id="UP000003653">
    <property type="component" value="Unassembled WGS sequence"/>
</dbReference>
<keyword evidence="2" id="KW-1133">Transmembrane helix</keyword>
<dbReference type="eggNOG" id="ENOG5031RJP">
    <property type="taxonomic scope" value="Bacteria"/>
</dbReference>